<gene>
    <name evidence="1" type="ORF">GAK31_03026</name>
</gene>
<proteinExistence type="predicted"/>
<organism evidence="1 2">
    <name type="scientific">Stenotrophomonas maltophilia</name>
    <name type="common">Pseudomonas maltophilia</name>
    <name type="synonym">Xanthomonas maltophilia</name>
    <dbReference type="NCBI Taxonomy" id="40324"/>
    <lineage>
        <taxon>Bacteria</taxon>
        <taxon>Pseudomonadati</taxon>
        <taxon>Pseudomonadota</taxon>
        <taxon>Gammaproteobacteria</taxon>
        <taxon>Lysobacterales</taxon>
        <taxon>Lysobacteraceae</taxon>
        <taxon>Stenotrophomonas</taxon>
        <taxon>Stenotrophomonas maltophilia group</taxon>
    </lineage>
</organism>
<reference evidence="2" key="1">
    <citation type="journal article" date="2020" name="MBio">
        <title>Horizontal gene transfer to a defensive symbiont with a reduced genome amongst a multipartite beetle microbiome.</title>
        <authorList>
            <person name="Waterworth S.C."/>
            <person name="Florez L.V."/>
            <person name="Rees E.R."/>
            <person name="Hertweck C."/>
            <person name="Kaltenpoth M."/>
            <person name="Kwan J.C."/>
        </authorList>
    </citation>
    <scope>NUCLEOTIDE SEQUENCE [LARGE SCALE GENOMIC DNA]</scope>
</reference>
<name>A0A7V8FES1_STEMA</name>
<accession>A0A7V8FES1</accession>
<comment type="caution">
    <text evidence="1">The sequence shown here is derived from an EMBL/GenBank/DDBJ whole genome shotgun (WGS) entry which is preliminary data.</text>
</comment>
<dbReference type="EMBL" id="WNDS01000004">
    <property type="protein sequence ID" value="KAF1014003.1"/>
    <property type="molecule type" value="Genomic_DNA"/>
</dbReference>
<dbReference type="Proteomes" id="UP000487117">
    <property type="component" value="Unassembled WGS sequence"/>
</dbReference>
<protein>
    <submittedName>
        <fullName evidence="1">Uncharacterized protein</fullName>
    </submittedName>
</protein>
<dbReference type="AlphaFoldDB" id="A0A7V8FES1"/>
<sequence length="296" mass="32249">MVTFTNVDSGHSFQAAISFVAFSMRLDFTNGADPFTSGVAGGCTSIAGAGGLGWATGGWAVRNPSGPSACYSSRTRNNRVYRYRNVGIGIDVQLPSAMTLQDGRYTAVESWTTGGADADIDLGDNITGVQAIQLNFEFDVQHDFQVRFPAEHPRVLLAPDGGWSQWIDHGRRPSRLRQELPFHLTSSMDFSMKLRCEYPADGDPCGIRDTREDTIVPVDVDVTLPGMVNERDGRPAQFTPLTPVDAGAPRFTSPAYLRDRRSVLRFIAGQAAVDEMVKAPGSQWRGDITIVFDANP</sequence>
<evidence type="ECO:0000313" key="1">
    <source>
        <dbReference type="EMBL" id="KAF1014003.1"/>
    </source>
</evidence>
<evidence type="ECO:0000313" key="2">
    <source>
        <dbReference type="Proteomes" id="UP000487117"/>
    </source>
</evidence>